<dbReference type="Proteomes" id="UP000593998">
    <property type="component" value="Chromosome"/>
</dbReference>
<evidence type="ECO:0000313" key="5">
    <source>
        <dbReference type="Proteomes" id="UP000593998"/>
    </source>
</evidence>
<protein>
    <submittedName>
        <fullName evidence="2">Uncharacterized protein</fullName>
    </submittedName>
</protein>
<keyword evidence="1" id="KW-0812">Transmembrane</keyword>
<dbReference type="RefSeq" id="WP_072623819.1">
    <property type="nucleotide sequence ID" value="NZ_CP013290.1"/>
</dbReference>
<organism evidence="2 4">
    <name type="scientific">Janibacter indicus</name>
    <dbReference type="NCBI Taxonomy" id="857417"/>
    <lineage>
        <taxon>Bacteria</taxon>
        <taxon>Bacillati</taxon>
        <taxon>Actinomycetota</taxon>
        <taxon>Actinomycetes</taxon>
        <taxon>Micrococcales</taxon>
        <taxon>Intrasporangiaceae</taxon>
        <taxon>Janibacter</taxon>
    </lineage>
</organism>
<evidence type="ECO:0000313" key="4">
    <source>
        <dbReference type="Proteomes" id="UP000182938"/>
    </source>
</evidence>
<dbReference type="Proteomes" id="UP000182938">
    <property type="component" value="Chromosome"/>
</dbReference>
<dbReference type="EMBL" id="CP013290">
    <property type="protein sequence ID" value="APH00652.1"/>
    <property type="molecule type" value="Genomic_DNA"/>
</dbReference>
<reference evidence="2 4" key="1">
    <citation type="submission" date="2015-11" db="EMBL/GenBank/DDBJ databases">
        <authorList>
            <person name="Zhang Y."/>
            <person name="Guo Z."/>
        </authorList>
    </citation>
    <scope>NUCLEOTIDE SEQUENCE [LARGE SCALE GENOMIC DNA]</scope>
    <source>
        <strain evidence="2 4">YFY001</strain>
    </source>
</reference>
<keyword evidence="1" id="KW-1133">Transmembrane helix</keyword>
<sequence>MSDPLDDLELPRRQPTSPTLLWSLWGRETVKDLVLLLAALPAACTLLLVPVVATSGGSWPRLLGLLVLFVALWWIVRVLLRRWVAAGDARGRADEAGVPPSRG</sequence>
<dbReference type="AlphaFoldDB" id="A0A1L3ME88"/>
<reference evidence="3 5" key="2">
    <citation type="submission" date="2020-10" db="EMBL/GenBank/DDBJ databases">
        <title>Janibacter indicus TT2 genome sequence.</title>
        <authorList>
            <person name="Lee K."/>
            <person name="Ganzorig M."/>
        </authorList>
    </citation>
    <scope>NUCLEOTIDE SEQUENCE [LARGE SCALE GENOMIC DNA]</scope>
    <source>
        <strain evidence="3 5">TT2</strain>
    </source>
</reference>
<gene>
    <name evidence="2" type="ORF">ASJ30_03135</name>
    <name evidence="3" type="ORF">IGS73_03210</name>
</gene>
<dbReference type="EMBL" id="CP062789">
    <property type="protein sequence ID" value="QOK23433.1"/>
    <property type="molecule type" value="Genomic_DNA"/>
</dbReference>
<feature type="transmembrane region" description="Helical" evidence="1">
    <location>
        <begin position="59"/>
        <end position="80"/>
    </location>
</feature>
<accession>A0A1L3ME88</accession>
<keyword evidence="4" id="KW-1185">Reference proteome</keyword>
<name>A0A1L3ME88_9MICO</name>
<proteinExistence type="predicted"/>
<feature type="transmembrane region" description="Helical" evidence="1">
    <location>
        <begin position="33"/>
        <end position="53"/>
    </location>
</feature>
<dbReference type="KEGG" id="jte:ASJ30_03135"/>
<keyword evidence="1" id="KW-0472">Membrane</keyword>
<evidence type="ECO:0000256" key="1">
    <source>
        <dbReference type="SAM" id="Phobius"/>
    </source>
</evidence>
<evidence type="ECO:0000313" key="2">
    <source>
        <dbReference type="EMBL" id="APH00652.1"/>
    </source>
</evidence>
<evidence type="ECO:0000313" key="3">
    <source>
        <dbReference type="EMBL" id="QOK23433.1"/>
    </source>
</evidence>